<gene>
    <name evidence="2" type="ORF">BO87DRAFT_397441</name>
</gene>
<proteinExistence type="predicted"/>
<dbReference type="RefSeq" id="XP_025479266.1">
    <property type="nucleotide sequence ID" value="XM_025625303.1"/>
</dbReference>
<dbReference type="OrthoDB" id="1731983at2759"/>
<accession>A0A318Z0X5</accession>
<organism evidence="2 3">
    <name type="scientific">Aspergillus neoniger (strain CBS 115656)</name>
    <dbReference type="NCBI Taxonomy" id="1448310"/>
    <lineage>
        <taxon>Eukaryota</taxon>
        <taxon>Fungi</taxon>
        <taxon>Dikarya</taxon>
        <taxon>Ascomycota</taxon>
        <taxon>Pezizomycotina</taxon>
        <taxon>Eurotiomycetes</taxon>
        <taxon>Eurotiomycetidae</taxon>
        <taxon>Eurotiales</taxon>
        <taxon>Aspergillaceae</taxon>
        <taxon>Aspergillus</taxon>
        <taxon>Aspergillus subgen. Circumdati</taxon>
    </lineage>
</organism>
<protein>
    <recommendedName>
        <fullName evidence="1">PRISE-like Rossmann-fold domain-containing protein</fullName>
    </recommendedName>
</protein>
<dbReference type="SUPFAM" id="SSF51735">
    <property type="entry name" value="NAD(P)-binding Rossmann-fold domains"/>
    <property type="match status" value="1"/>
</dbReference>
<reference evidence="2" key="1">
    <citation type="submission" date="2016-12" db="EMBL/GenBank/DDBJ databases">
        <title>The genomes of Aspergillus section Nigri reveals drivers in fungal speciation.</title>
        <authorList>
            <consortium name="DOE Joint Genome Institute"/>
            <person name="Vesth T.C."/>
            <person name="Nybo J."/>
            <person name="Theobald S."/>
            <person name="Brandl J."/>
            <person name="Frisvad J.C."/>
            <person name="Nielsen K.F."/>
            <person name="Lyhne E.K."/>
            <person name="Kogle M.E."/>
            <person name="Kuo A."/>
            <person name="Riley R."/>
            <person name="Clum A."/>
            <person name="Nolan M."/>
            <person name="Lipzen A."/>
            <person name="Salamov A."/>
            <person name="Henrissat B."/>
            <person name="Wiebenga A."/>
            <person name="De Vries R.P."/>
            <person name="Grigoriev I.V."/>
            <person name="Mortensen U.H."/>
            <person name="Andersen M.R."/>
            <person name="Baker S.E."/>
        </authorList>
    </citation>
    <scope>NUCLEOTIDE SEQUENCE [LARGE SCALE GENOMIC DNA]</scope>
    <source>
        <strain evidence="2">CBS 115656</strain>
    </source>
</reference>
<dbReference type="AlphaFoldDB" id="A0A318Z0X5"/>
<dbReference type="PANTHER" id="PTHR32487:SF8">
    <property type="entry name" value="NAD-DEPENDENT EPIMERASE_DEHYDRATASE DOMAIN-CONTAINING PROTEIN"/>
    <property type="match status" value="1"/>
</dbReference>
<feature type="domain" description="PRISE-like Rossmann-fold" evidence="1">
    <location>
        <begin position="23"/>
        <end position="379"/>
    </location>
</feature>
<name>A0A318Z0X5_ASPNB</name>
<keyword evidence="3" id="KW-1185">Reference proteome</keyword>
<dbReference type="PANTHER" id="PTHR32487">
    <property type="entry name" value="3-OXO-DELTA(4,5)-STEROID 5-BETA-REDUCTASE"/>
    <property type="match status" value="1"/>
</dbReference>
<dbReference type="Pfam" id="PF22917">
    <property type="entry name" value="PRISE"/>
    <property type="match status" value="1"/>
</dbReference>
<dbReference type="Proteomes" id="UP000247647">
    <property type="component" value="Unassembled WGS sequence"/>
</dbReference>
<dbReference type="Gene3D" id="3.40.50.720">
    <property type="entry name" value="NAD(P)-binding Rossmann-like Domain"/>
    <property type="match status" value="1"/>
</dbReference>
<dbReference type="GeneID" id="37127759"/>
<dbReference type="CDD" id="cd08948">
    <property type="entry name" value="5beta-POR_like_SDR_a"/>
    <property type="match status" value="1"/>
</dbReference>
<evidence type="ECO:0000313" key="2">
    <source>
        <dbReference type="EMBL" id="PYH33788.1"/>
    </source>
</evidence>
<dbReference type="InterPro" id="IPR055222">
    <property type="entry name" value="PRISE-like_Rossmann-fold"/>
</dbReference>
<dbReference type="EMBL" id="KZ821462">
    <property type="protein sequence ID" value="PYH33788.1"/>
    <property type="molecule type" value="Genomic_DNA"/>
</dbReference>
<sequence length="382" mass="43376">MARQSVRPIPFALPSLAAESLWFFGASGISGWAVTRSLLEYPTHSTFSRVIGLTHRPQTRRQLGLPDDPSLEVYPGINLRGSLDEVMSQMRETIPQLDQITHVYYLAYSNATAYTENVMDIKSINVAMTYNAVHACDTLCKNMAFFVLQTGTNLTFKTPLREDAPRVPSPYGDEIFYYGQVDLIREAAQGKSWGWCEVRPDQIIGHVPSTTSMTTVEPIALYLSLYRYVYGYGATVPFPGTPTNYVYTFTDSSQDIISRAEIYLSVVKPDEANGEAFNIADTATPGPWCAKWPILAEYFGLKATGPTQEDYATIDKWWYDHQDDYDRMCKEYSLQKRDIGPESWLFVYAGFKLLDRNREFSLDKIHTKTMNTLKRSTTKFCN</sequence>
<evidence type="ECO:0000313" key="3">
    <source>
        <dbReference type="Proteomes" id="UP000247647"/>
    </source>
</evidence>
<dbReference type="InterPro" id="IPR036291">
    <property type="entry name" value="NAD(P)-bd_dom_sf"/>
</dbReference>
<evidence type="ECO:0000259" key="1">
    <source>
        <dbReference type="Pfam" id="PF22917"/>
    </source>
</evidence>